<comment type="cofactor">
    <cofactor evidence="1">
        <name>Ca(2+)</name>
        <dbReference type="ChEBI" id="CHEBI:29108"/>
    </cofactor>
    <text evidence="1">Binds 1 Ca(2+) ion per subunit.</text>
</comment>
<dbReference type="InterPro" id="IPR050819">
    <property type="entry name" value="Tripeptidyl-peptidase_I"/>
</dbReference>
<evidence type="ECO:0000259" key="2">
    <source>
        <dbReference type="PROSITE" id="PS51695"/>
    </source>
</evidence>
<sequence>MDNKDLPLLFSCGYSEQEALFSEEYLDRINQEFMKMGLRGVSLIMTSGDYGAGCQRSKFSPYFPASSPYVTSVGATQIQQHTERAFYISGGGFSDRFRSPSYQQDAVSRYLKHGTLPNEDYFNSRGRGFPDVSALGDNFVVRVNGDWEYRVFSTSAATVTIAGIFSLLNDKRVMKGTKQFGFLNPLLYKHSDVFRDIRVGHNTGCFGTAFSAREGWDPVTGLGVPLFIQMTDKLV</sequence>
<dbReference type="Proteomes" id="UP001165289">
    <property type="component" value="Unassembled WGS sequence"/>
</dbReference>
<dbReference type="PANTHER" id="PTHR14218">
    <property type="entry name" value="PROTEASE S8 TRIPEPTIDYL PEPTIDASE I CLN2"/>
    <property type="match status" value="1"/>
</dbReference>
<dbReference type="InterPro" id="IPR030400">
    <property type="entry name" value="Sedolisin_dom"/>
</dbReference>
<comment type="caution">
    <text evidence="1">Lacks conserved residue(s) required for the propagation of feature annotation.</text>
</comment>
<dbReference type="GO" id="GO:0004252">
    <property type="term" value="F:serine-type endopeptidase activity"/>
    <property type="evidence" value="ECO:0007669"/>
    <property type="project" value="InterPro"/>
</dbReference>
<dbReference type="AlphaFoldDB" id="A0AAV7K8R7"/>
<dbReference type="InterPro" id="IPR036852">
    <property type="entry name" value="Peptidase_S8/S53_dom_sf"/>
</dbReference>
<organism evidence="3 4">
    <name type="scientific">Oopsacas minuta</name>
    <dbReference type="NCBI Taxonomy" id="111878"/>
    <lineage>
        <taxon>Eukaryota</taxon>
        <taxon>Metazoa</taxon>
        <taxon>Porifera</taxon>
        <taxon>Hexactinellida</taxon>
        <taxon>Hexasterophora</taxon>
        <taxon>Lyssacinosida</taxon>
        <taxon>Leucopsacidae</taxon>
        <taxon>Oopsacas</taxon>
    </lineage>
</organism>
<keyword evidence="4" id="KW-1185">Reference proteome</keyword>
<dbReference type="PANTHER" id="PTHR14218:SF15">
    <property type="entry name" value="TRIPEPTIDYL-PEPTIDASE 1"/>
    <property type="match status" value="1"/>
</dbReference>
<dbReference type="CDD" id="cd04056">
    <property type="entry name" value="Peptidases_S53"/>
    <property type="match status" value="1"/>
</dbReference>
<dbReference type="Gene3D" id="3.40.50.200">
    <property type="entry name" value="Peptidase S8/S53 domain"/>
    <property type="match status" value="1"/>
</dbReference>
<keyword evidence="1" id="KW-0479">Metal-binding</keyword>
<dbReference type="PROSITE" id="PS51695">
    <property type="entry name" value="SEDOLISIN"/>
    <property type="match status" value="1"/>
</dbReference>
<feature type="domain" description="Peptidase S53" evidence="2">
    <location>
        <begin position="1"/>
        <end position="235"/>
    </location>
</feature>
<feature type="binding site" evidence="1">
    <location>
        <position position="215"/>
    </location>
    <ligand>
        <name>Ca(2+)</name>
        <dbReference type="ChEBI" id="CHEBI:29108"/>
    </ligand>
</feature>
<gene>
    <name evidence="3" type="ORF">LOD99_371</name>
</gene>
<evidence type="ECO:0000313" key="3">
    <source>
        <dbReference type="EMBL" id="KAI6657628.1"/>
    </source>
</evidence>
<feature type="binding site" evidence="1">
    <location>
        <position position="197"/>
    </location>
    <ligand>
        <name>Ca(2+)</name>
        <dbReference type="ChEBI" id="CHEBI:29108"/>
    </ligand>
</feature>
<evidence type="ECO:0000313" key="4">
    <source>
        <dbReference type="Proteomes" id="UP001165289"/>
    </source>
</evidence>
<feature type="binding site" evidence="1">
    <location>
        <position position="196"/>
    </location>
    <ligand>
        <name>Ca(2+)</name>
        <dbReference type="ChEBI" id="CHEBI:29108"/>
    </ligand>
</feature>
<dbReference type="EMBL" id="JAKMXF010000111">
    <property type="protein sequence ID" value="KAI6657628.1"/>
    <property type="molecule type" value="Genomic_DNA"/>
</dbReference>
<dbReference type="SUPFAM" id="SSF52743">
    <property type="entry name" value="Subtilisin-like"/>
    <property type="match status" value="1"/>
</dbReference>
<comment type="caution">
    <text evidence="3">The sequence shown here is derived from an EMBL/GenBank/DDBJ whole genome shotgun (WGS) entry which is preliminary data.</text>
</comment>
<keyword evidence="1" id="KW-0106">Calcium</keyword>
<name>A0AAV7K8R7_9METZ</name>
<reference evidence="3 4" key="1">
    <citation type="journal article" date="2023" name="BMC Biol.">
        <title>The compact genome of the sponge Oopsacas minuta (Hexactinellida) is lacking key metazoan core genes.</title>
        <authorList>
            <person name="Santini S."/>
            <person name="Schenkelaars Q."/>
            <person name="Jourda C."/>
            <person name="Duchesne M."/>
            <person name="Belahbib H."/>
            <person name="Rocher C."/>
            <person name="Selva M."/>
            <person name="Riesgo A."/>
            <person name="Vervoort M."/>
            <person name="Leys S.P."/>
            <person name="Kodjabachian L."/>
            <person name="Le Bivic A."/>
            <person name="Borchiellini C."/>
            <person name="Claverie J.M."/>
            <person name="Renard E."/>
        </authorList>
    </citation>
    <scope>NUCLEOTIDE SEQUENCE [LARGE SCALE GENOMIC DNA]</scope>
    <source>
        <strain evidence="3">SPO-2</strain>
    </source>
</reference>
<accession>A0AAV7K8R7</accession>
<evidence type="ECO:0000256" key="1">
    <source>
        <dbReference type="PROSITE-ProRule" id="PRU01032"/>
    </source>
</evidence>
<proteinExistence type="predicted"/>
<dbReference type="GO" id="GO:0008240">
    <property type="term" value="F:tripeptidyl-peptidase activity"/>
    <property type="evidence" value="ECO:0007669"/>
    <property type="project" value="TreeGrafter"/>
</dbReference>
<protein>
    <submittedName>
        <fullName evidence="3">Tripeptidyl-peptidase 1-like</fullName>
    </submittedName>
</protein>
<dbReference type="GO" id="GO:0006508">
    <property type="term" value="P:proteolysis"/>
    <property type="evidence" value="ECO:0007669"/>
    <property type="project" value="InterPro"/>
</dbReference>
<feature type="binding site" evidence="1">
    <location>
        <position position="217"/>
    </location>
    <ligand>
        <name>Ca(2+)</name>
        <dbReference type="ChEBI" id="CHEBI:29108"/>
    </ligand>
</feature>
<dbReference type="GO" id="GO:0046872">
    <property type="term" value="F:metal ion binding"/>
    <property type="evidence" value="ECO:0007669"/>
    <property type="project" value="UniProtKB-UniRule"/>
</dbReference>